<dbReference type="AlphaFoldDB" id="A0A8H3IFR3"/>
<sequence length="269" mass="30621">MDAAGYMGHNRYTIYHPDLLQSPGNVMIKFSPDKSLSVSGILDWDGAVFYPSFYGCEIPIWIWDGEYKDDESNRSLEKAVVPGYPHRARAPRYGLARELIPWAESERIGNQGPDKTANDFLDVWEIIRPPGTPPIPRIEKTPSNKIVVIWVPSEASCQRKTLEKAMRKMKNLTAKAERKPKRPPSSSEADREEEYEVDRVVVNARRFARGQVKYKIKSTGYDELTWQPILGQWNICKERSESSSPRTPANPCIVNVLNVFVKIEAQARG</sequence>
<evidence type="ECO:0000313" key="2">
    <source>
        <dbReference type="EMBL" id="CAF9919135.1"/>
    </source>
</evidence>
<dbReference type="OrthoDB" id="10003767at2759"/>
<dbReference type="Proteomes" id="UP000664203">
    <property type="component" value="Unassembled WGS sequence"/>
</dbReference>
<gene>
    <name evidence="2" type="ORF">ALECFALPRED_000979</name>
</gene>
<dbReference type="Gene3D" id="2.40.50.40">
    <property type="match status" value="1"/>
</dbReference>
<dbReference type="EMBL" id="CAJPDR010000119">
    <property type="protein sequence ID" value="CAF9919135.1"/>
    <property type="molecule type" value="Genomic_DNA"/>
</dbReference>
<feature type="region of interest" description="Disordered" evidence="1">
    <location>
        <begin position="171"/>
        <end position="195"/>
    </location>
</feature>
<protein>
    <recommendedName>
        <fullName evidence="4">Chromo domain-containing protein</fullName>
    </recommendedName>
</protein>
<keyword evidence="3" id="KW-1185">Reference proteome</keyword>
<comment type="caution">
    <text evidence="2">The sequence shown here is derived from an EMBL/GenBank/DDBJ whole genome shotgun (WGS) entry which is preliminary data.</text>
</comment>
<evidence type="ECO:0000256" key="1">
    <source>
        <dbReference type="SAM" id="MobiDB-lite"/>
    </source>
</evidence>
<reference evidence="2" key="1">
    <citation type="submission" date="2021-03" db="EMBL/GenBank/DDBJ databases">
        <authorList>
            <person name="Tagirdzhanova G."/>
        </authorList>
    </citation>
    <scope>NUCLEOTIDE SEQUENCE</scope>
</reference>
<name>A0A8H3IFR3_9LECA</name>
<organism evidence="2 3">
    <name type="scientific">Alectoria fallacina</name>
    <dbReference type="NCBI Taxonomy" id="1903189"/>
    <lineage>
        <taxon>Eukaryota</taxon>
        <taxon>Fungi</taxon>
        <taxon>Dikarya</taxon>
        <taxon>Ascomycota</taxon>
        <taxon>Pezizomycotina</taxon>
        <taxon>Lecanoromycetes</taxon>
        <taxon>OSLEUM clade</taxon>
        <taxon>Lecanoromycetidae</taxon>
        <taxon>Lecanorales</taxon>
        <taxon>Lecanorineae</taxon>
        <taxon>Parmeliaceae</taxon>
        <taxon>Alectoria</taxon>
    </lineage>
</organism>
<evidence type="ECO:0008006" key="4">
    <source>
        <dbReference type="Google" id="ProtNLM"/>
    </source>
</evidence>
<accession>A0A8H3IFR3</accession>
<dbReference type="CDD" id="cd00024">
    <property type="entry name" value="CD_CSD"/>
    <property type="match status" value="1"/>
</dbReference>
<evidence type="ECO:0000313" key="3">
    <source>
        <dbReference type="Proteomes" id="UP000664203"/>
    </source>
</evidence>
<proteinExistence type="predicted"/>